<proteinExistence type="predicted"/>
<comment type="caution">
    <text evidence="2">The sequence shown here is derived from an EMBL/GenBank/DDBJ whole genome shotgun (WGS) entry which is preliminary data.</text>
</comment>
<organism evidence="2 3">
    <name type="scientific">Remersonia thermophila</name>
    <dbReference type="NCBI Taxonomy" id="72144"/>
    <lineage>
        <taxon>Eukaryota</taxon>
        <taxon>Fungi</taxon>
        <taxon>Dikarya</taxon>
        <taxon>Ascomycota</taxon>
        <taxon>Pezizomycotina</taxon>
        <taxon>Sordariomycetes</taxon>
        <taxon>Sordariomycetidae</taxon>
        <taxon>Sordariales</taxon>
        <taxon>Sordariales incertae sedis</taxon>
        <taxon>Remersonia</taxon>
    </lineage>
</organism>
<protein>
    <submittedName>
        <fullName evidence="2">Uncharacterized protein</fullName>
    </submittedName>
</protein>
<gene>
    <name evidence="2" type="ORF">VTJ83DRAFT_5794</name>
</gene>
<reference evidence="2 3" key="1">
    <citation type="journal article" date="2024" name="Commun. Biol.">
        <title>Comparative genomic analysis of thermophilic fungi reveals convergent evolutionary adaptations and gene losses.</title>
        <authorList>
            <person name="Steindorff A.S."/>
            <person name="Aguilar-Pontes M.V."/>
            <person name="Robinson A.J."/>
            <person name="Andreopoulos B."/>
            <person name="LaButti K."/>
            <person name="Kuo A."/>
            <person name="Mondo S."/>
            <person name="Riley R."/>
            <person name="Otillar R."/>
            <person name="Haridas S."/>
            <person name="Lipzen A."/>
            <person name="Grimwood J."/>
            <person name="Schmutz J."/>
            <person name="Clum A."/>
            <person name="Reid I.D."/>
            <person name="Moisan M.C."/>
            <person name="Butler G."/>
            <person name="Nguyen T.T.M."/>
            <person name="Dewar K."/>
            <person name="Conant G."/>
            <person name="Drula E."/>
            <person name="Henrissat B."/>
            <person name="Hansel C."/>
            <person name="Singer S."/>
            <person name="Hutchinson M.I."/>
            <person name="de Vries R.P."/>
            <person name="Natvig D.O."/>
            <person name="Powell A.J."/>
            <person name="Tsang A."/>
            <person name="Grigoriev I.V."/>
        </authorList>
    </citation>
    <scope>NUCLEOTIDE SEQUENCE [LARGE SCALE GENOMIC DNA]</scope>
    <source>
        <strain evidence="2 3">ATCC 22073</strain>
    </source>
</reference>
<evidence type="ECO:0000256" key="1">
    <source>
        <dbReference type="SAM" id="MobiDB-lite"/>
    </source>
</evidence>
<feature type="compositionally biased region" description="Pro residues" evidence="1">
    <location>
        <begin position="53"/>
        <end position="69"/>
    </location>
</feature>
<feature type="region of interest" description="Disordered" evidence="1">
    <location>
        <begin position="255"/>
        <end position="368"/>
    </location>
</feature>
<evidence type="ECO:0000313" key="2">
    <source>
        <dbReference type="EMBL" id="KAL2266442.1"/>
    </source>
</evidence>
<accession>A0ABR4D847</accession>
<feature type="compositionally biased region" description="Polar residues" evidence="1">
    <location>
        <begin position="295"/>
        <end position="304"/>
    </location>
</feature>
<dbReference type="Proteomes" id="UP001600064">
    <property type="component" value="Unassembled WGS sequence"/>
</dbReference>
<sequence length="431" mass="46032">MSHMWTPEPMADAQYARTRPPPMEPASNAAYTHSRTRTTSSNVFPFSMQPTYSPNPDPHPNLAPAPPNLHPYQPQQQQQQQQQPHYHQPPPIHLTQPSAARPQRRSPSVNTFSTISSGGGMPPPAAYRTSPTLDIRRSTSSRSGGVPGSPHAGGYVAFLRKQKATVWCDRAQHEDPRLLAQQRAAKQRANMELLGAVTGLGIGSISSGRTATGLSTSGKVAAKIRHHGKPTVIGYSPGSAFNGVGGVPLRLSATEVEGEESDDDDPTLRQHYGQHHRRTGSSGRNSIGSAGRRTMTGTYRTSGSAHGAPASRWSPGDTPERRGSLADGQAAATPASAAATPDSNNKNDNNNNNDAGSAKHRSVGSRDSISAERLDTLPELGSGHLAANSMKHAAVTREKSVKSVDELRRRGSVDERTMTLTTGRLYIANPD</sequence>
<feature type="compositionally biased region" description="Polar residues" evidence="1">
    <location>
        <begin position="105"/>
        <end position="116"/>
    </location>
</feature>
<feature type="compositionally biased region" description="Low complexity" evidence="1">
    <location>
        <begin position="326"/>
        <end position="354"/>
    </location>
</feature>
<feature type="compositionally biased region" description="Low complexity" evidence="1">
    <location>
        <begin position="70"/>
        <end position="86"/>
    </location>
</feature>
<evidence type="ECO:0000313" key="3">
    <source>
        <dbReference type="Proteomes" id="UP001600064"/>
    </source>
</evidence>
<dbReference type="EMBL" id="JAZGUE010000005">
    <property type="protein sequence ID" value="KAL2266442.1"/>
    <property type="molecule type" value="Genomic_DNA"/>
</dbReference>
<dbReference type="GeneID" id="98127077"/>
<keyword evidence="3" id="KW-1185">Reference proteome</keyword>
<feature type="region of interest" description="Disordered" evidence="1">
    <location>
        <begin position="1"/>
        <end position="130"/>
    </location>
</feature>
<feature type="compositionally biased region" description="Acidic residues" evidence="1">
    <location>
        <begin position="256"/>
        <end position="265"/>
    </location>
</feature>
<dbReference type="RefSeq" id="XP_070865169.1">
    <property type="nucleotide sequence ID" value="XM_071012433.1"/>
</dbReference>
<feature type="compositionally biased region" description="Polar residues" evidence="1">
    <location>
        <begin position="29"/>
        <end position="52"/>
    </location>
</feature>
<name>A0ABR4D847_9PEZI</name>